<evidence type="ECO:0000313" key="2">
    <source>
        <dbReference type="EMBL" id="AGA31107.1"/>
    </source>
</evidence>
<dbReference type="Proteomes" id="UP000010798">
    <property type="component" value="Chromosome"/>
</dbReference>
<dbReference type="Pfam" id="PF05050">
    <property type="entry name" value="Methyltransf_21"/>
    <property type="match status" value="1"/>
</dbReference>
<evidence type="ECO:0000259" key="1">
    <source>
        <dbReference type="Pfam" id="PF05050"/>
    </source>
</evidence>
<dbReference type="HOGENOM" id="CLU_081241_1_0_0"/>
<dbReference type="Gene3D" id="3.40.50.150">
    <property type="entry name" value="Vaccinia Virus protein VP39"/>
    <property type="match status" value="1"/>
</dbReference>
<dbReference type="GO" id="GO:0032259">
    <property type="term" value="P:methylation"/>
    <property type="evidence" value="ECO:0007669"/>
    <property type="project" value="UniProtKB-KW"/>
</dbReference>
<accession>L0DPC2</accession>
<dbReference type="PANTHER" id="PTHR34203">
    <property type="entry name" value="METHYLTRANSFERASE, FKBM FAMILY PROTEIN"/>
    <property type="match status" value="1"/>
</dbReference>
<dbReference type="KEGG" id="saci:Sinac_7052"/>
<keyword evidence="3" id="KW-1185">Reference proteome</keyword>
<dbReference type="STRING" id="886293.Sinac_7052"/>
<dbReference type="eggNOG" id="COG2520">
    <property type="taxonomic scope" value="Bacteria"/>
</dbReference>
<feature type="domain" description="Methyltransferase FkbM" evidence="1">
    <location>
        <begin position="93"/>
        <end position="265"/>
    </location>
</feature>
<dbReference type="InterPro" id="IPR052514">
    <property type="entry name" value="SAM-dependent_MTase"/>
</dbReference>
<name>L0DPC2_SINAD</name>
<dbReference type="RefSeq" id="WP_015250179.1">
    <property type="nucleotide sequence ID" value="NC_019892.1"/>
</dbReference>
<protein>
    <submittedName>
        <fullName evidence="2">Methyltransferase, FkbM family</fullName>
    </submittedName>
</protein>
<proteinExistence type="predicted"/>
<dbReference type="InterPro" id="IPR029063">
    <property type="entry name" value="SAM-dependent_MTases_sf"/>
</dbReference>
<dbReference type="NCBIfam" id="TIGR01444">
    <property type="entry name" value="fkbM_fam"/>
    <property type="match status" value="1"/>
</dbReference>
<keyword evidence="2" id="KW-0808">Transferase</keyword>
<sequence>MSPNHTTVSRRHPSMISRAVRGIIRRCKELRNTIEWSAVHAVRREAPWSRNRWGQRYQAVSLSEYHYLRDGNPETYESALIERTIRPGMTIVDVGANHGMFSLEAAHFIGGKGVIHAFEPTPSTRNLLLNNLAINNLAAVKVFPSAVGEALGTARLRVHREMSGLNTLADQEITWNRKPLSADEIIEVAITTLDAHAEAEGLDQIDFLKIDVEGFELGVIRGARGLLREKRVARIMLEVGDVTCDNAGIAPMEVLDELWSLGYQLHEISPNGEIADCIQAFPSSTFSANFFAVPAKG</sequence>
<organism evidence="2 3">
    <name type="scientific">Singulisphaera acidiphila (strain ATCC BAA-1392 / DSM 18658 / VKM B-2454 / MOB10)</name>
    <dbReference type="NCBI Taxonomy" id="886293"/>
    <lineage>
        <taxon>Bacteria</taxon>
        <taxon>Pseudomonadati</taxon>
        <taxon>Planctomycetota</taxon>
        <taxon>Planctomycetia</taxon>
        <taxon>Isosphaerales</taxon>
        <taxon>Isosphaeraceae</taxon>
        <taxon>Singulisphaera</taxon>
    </lineage>
</organism>
<dbReference type="GO" id="GO:0008168">
    <property type="term" value="F:methyltransferase activity"/>
    <property type="evidence" value="ECO:0007669"/>
    <property type="project" value="UniProtKB-KW"/>
</dbReference>
<keyword evidence="2" id="KW-0489">Methyltransferase</keyword>
<dbReference type="OrthoDB" id="4703964at2"/>
<dbReference type="PANTHER" id="PTHR34203:SF15">
    <property type="entry name" value="SLL1173 PROTEIN"/>
    <property type="match status" value="1"/>
</dbReference>
<dbReference type="EMBL" id="CP003364">
    <property type="protein sequence ID" value="AGA31107.1"/>
    <property type="molecule type" value="Genomic_DNA"/>
</dbReference>
<evidence type="ECO:0000313" key="3">
    <source>
        <dbReference type="Proteomes" id="UP000010798"/>
    </source>
</evidence>
<dbReference type="AlphaFoldDB" id="L0DPC2"/>
<dbReference type="InterPro" id="IPR006342">
    <property type="entry name" value="FkbM_mtfrase"/>
</dbReference>
<reference evidence="2 3" key="1">
    <citation type="submission" date="2012-02" db="EMBL/GenBank/DDBJ databases">
        <title>Complete sequence of chromosome of Singulisphaera acidiphila DSM 18658.</title>
        <authorList>
            <consortium name="US DOE Joint Genome Institute (JGI-PGF)"/>
            <person name="Lucas S."/>
            <person name="Copeland A."/>
            <person name="Lapidus A."/>
            <person name="Glavina del Rio T."/>
            <person name="Dalin E."/>
            <person name="Tice H."/>
            <person name="Bruce D."/>
            <person name="Goodwin L."/>
            <person name="Pitluck S."/>
            <person name="Peters L."/>
            <person name="Ovchinnikova G."/>
            <person name="Chertkov O."/>
            <person name="Kyrpides N."/>
            <person name="Mavromatis K."/>
            <person name="Ivanova N."/>
            <person name="Brettin T."/>
            <person name="Detter J.C."/>
            <person name="Han C."/>
            <person name="Larimer F."/>
            <person name="Land M."/>
            <person name="Hauser L."/>
            <person name="Markowitz V."/>
            <person name="Cheng J.-F."/>
            <person name="Hugenholtz P."/>
            <person name="Woyke T."/>
            <person name="Wu D."/>
            <person name="Tindall B."/>
            <person name="Pomrenke H."/>
            <person name="Brambilla E."/>
            <person name="Klenk H.-P."/>
            <person name="Eisen J.A."/>
        </authorList>
    </citation>
    <scope>NUCLEOTIDE SEQUENCE [LARGE SCALE GENOMIC DNA]</scope>
    <source>
        <strain evidence="3">ATCC BAA-1392 / DSM 18658 / VKM B-2454 / MOB10</strain>
    </source>
</reference>
<gene>
    <name evidence="2" type="ordered locus">Sinac_7052</name>
</gene>
<dbReference type="SUPFAM" id="SSF53335">
    <property type="entry name" value="S-adenosyl-L-methionine-dependent methyltransferases"/>
    <property type="match status" value="1"/>
</dbReference>